<sequence length="396" mass="42366">MRRGRAAILSVAAALGIGAATILPAQTALDTQRERLQNAREDAAAARRRSSQLEAAAKKERDAAARARAEKAAVSARIDAARSDIEAAQARVAITRRRLANQRSRLGERQEPIARLVAALQSLARRPAVLSIAQPGSTRDIVHVRAMLGTMMPVVRARTADLRAEIDRVQALRSQAQLAVKSLSDSRQRLEDERMALAKMEARHRLNARDLNRSAMVESDRAIALGERARDIVDRMDVINAAAATREQLAALPGPLPRPTDDGDDDSPHKQDKAGASPYILPVVGQVETGLGEVSDSGVRSRGLTLAAWPGARVVAPAAGRVLVARKFGNYGDIVLIDHGKGWTTLVTGLGGLSVSRGDRVAQGKPIGRAPQGDEPRVTVELRRKGEPVDLTGLLG</sequence>
<evidence type="ECO:0000256" key="2">
    <source>
        <dbReference type="SAM" id="MobiDB-lite"/>
    </source>
</evidence>
<dbReference type="EMBL" id="JAGRQC010000003">
    <property type="protein sequence ID" value="MBR0552926.1"/>
    <property type="molecule type" value="Genomic_DNA"/>
</dbReference>
<dbReference type="Proteomes" id="UP000676996">
    <property type="component" value="Unassembled WGS sequence"/>
</dbReference>
<feature type="domain" description="M23ase beta-sheet core" evidence="4">
    <location>
        <begin position="301"/>
        <end position="390"/>
    </location>
</feature>
<keyword evidence="6" id="KW-1185">Reference proteome</keyword>
<organism evidence="5 6">
    <name type="scientific">Stakelama marina</name>
    <dbReference type="NCBI Taxonomy" id="2826939"/>
    <lineage>
        <taxon>Bacteria</taxon>
        <taxon>Pseudomonadati</taxon>
        <taxon>Pseudomonadota</taxon>
        <taxon>Alphaproteobacteria</taxon>
        <taxon>Sphingomonadales</taxon>
        <taxon>Sphingomonadaceae</taxon>
        <taxon>Stakelama</taxon>
    </lineage>
</organism>
<evidence type="ECO:0000256" key="3">
    <source>
        <dbReference type="SAM" id="SignalP"/>
    </source>
</evidence>
<dbReference type="PANTHER" id="PTHR21666:SF270">
    <property type="entry name" value="MUREIN HYDROLASE ACTIVATOR ENVC"/>
    <property type="match status" value="1"/>
</dbReference>
<evidence type="ECO:0000256" key="1">
    <source>
        <dbReference type="SAM" id="Coils"/>
    </source>
</evidence>
<keyword evidence="3" id="KW-0732">Signal</keyword>
<keyword evidence="1" id="KW-0175">Coiled coil</keyword>
<reference evidence="5" key="1">
    <citation type="submission" date="2021-04" db="EMBL/GenBank/DDBJ databases">
        <title>Ouciella asimina sp. nov., isolated from the surface seawater in the hydrothermal field of Okinawa Trough.</title>
        <authorList>
            <person name="Shuang W."/>
        </authorList>
    </citation>
    <scope>NUCLEOTIDE SEQUENCE</scope>
    <source>
        <strain evidence="5">LXI357</strain>
    </source>
</reference>
<dbReference type="CDD" id="cd12797">
    <property type="entry name" value="M23_peptidase"/>
    <property type="match status" value="1"/>
</dbReference>
<feature type="region of interest" description="Disordered" evidence="2">
    <location>
        <begin position="249"/>
        <end position="277"/>
    </location>
</feature>
<dbReference type="InterPro" id="IPR016047">
    <property type="entry name" value="M23ase_b-sheet_dom"/>
</dbReference>
<feature type="signal peptide" evidence="3">
    <location>
        <begin position="1"/>
        <end position="25"/>
    </location>
</feature>
<dbReference type="AlphaFoldDB" id="A0A8T4IL85"/>
<dbReference type="Gene3D" id="2.70.70.10">
    <property type="entry name" value="Glucose Permease (Domain IIA)"/>
    <property type="match status" value="1"/>
</dbReference>
<evidence type="ECO:0000313" key="5">
    <source>
        <dbReference type="EMBL" id="MBR0552926.1"/>
    </source>
</evidence>
<dbReference type="SUPFAM" id="SSF51261">
    <property type="entry name" value="Duplicated hybrid motif"/>
    <property type="match status" value="1"/>
</dbReference>
<feature type="coiled-coil region" evidence="1">
    <location>
        <begin position="29"/>
        <end position="105"/>
    </location>
</feature>
<feature type="chain" id="PRO_5035737813" evidence="3">
    <location>
        <begin position="26"/>
        <end position="396"/>
    </location>
</feature>
<dbReference type="InterPro" id="IPR050570">
    <property type="entry name" value="Cell_wall_metabolism_enzyme"/>
</dbReference>
<evidence type="ECO:0000259" key="4">
    <source>
        <dbReference type="Pfam" id="PF01551"/>
    </source>
</evidence>
<dbReference type="InterPro" id="IPR011055">
    <property type="entry name" value="Dup_hybrid_motif"/>
</dbReference>
<comment type="caution">
    <text evidence="5">The sequence shown here is derived from an EMBL/GenBank/DDBJ whole genome shotgun (WGS) entry which is preliminary data.</text>
</comment>
<dbReference type="RefSeq" id="WP_284054186.1">
    <property type="nucleotide sequence ID" value="NZ_JAGRQC010000003.1"/>
</dbReference>
<name>A0A8T4IL85_9SPHN</name>
<dbReference type="PANTHER" id="PTHR21666">
    <property type="entry name" value="PEPTIDASE-RELATED"/>
    <property type="match status" value="1"/>
</dbReference>
<gene>
    <name evidence="5" type="ORF">J7S20_10450</name>
</gene>
<accession>A0A8T4IL85</accession>
<feature type="coiled-coil region" evidence="1">
    <location>
        <begin position="173"/>
        <end position="203"/>
    </location>
</feature>
<dbReference type="Pfam" id="PF01551">
    <property type="entry name" value="Peptidase_M23"/>
    <property type="match status" value="1"/>
</dbReference>
<protein>
    <submittedName>
        <fullName evidence="5">Peptidoglycan DD-metalloendopeptidase family protein</fullName>
    </submittedName>
</protein>
<dbReference type="GO" id="GO:0004222">
    <property type="term" value="F:metalloendopeptidase activity"/>
    <property type="evidence" value="ECO:0007669"/>
    <property type="project" value="TreeGrafter"/>
</dbReference>
<evidence type="ECO:0000313" key="6">
    <source>
        <dbReference type="Proteomes" id="UP000676996"/>
    </source>
</evidence>
<proteinExistence type="predicted"/>